<keyword evidence="6" id="KW-0812">Transmembrane</keyword>
<keyword evidence="8" id="KW-0012">Acyltransferase</keyword>
<dbReference type="PANTHER" id="PTHR12563:SF17">
    <property type="entry name" value="DIHYDROXYACETONE PHOSPHATE ACYLTRANSFERASE"/>
    <property type="match status" value="1"/>
</dbReference>
<evidence type="ECO:0000313" key="8">
    <source>
        <dbReference type="EMBL" id="SMY06055.1"/>
    </source>
</evidence>
<keyword evidence="6" id="KW-0472">Membrane</keyword>
<dbReference type="EC" id="2.3.1.15" evidence="3"/>
<dbReference type="OrthoDB" id="335193at2"/>
<evidence type="ECO:0000256" key="2">
    <source>
        <dbReference type="ARBA" id="ARBA00004765"/>
    </source>
</evidence>
<reference evidence="8 9" key="1">
    <citation type="submission" date="2017-05" db="EMBL/GenBank/DDBJ databases">
        <authorList>
            <person name="Song R."/>
            <person name="Chenine A.L."/>
            <person name="Ruprecht R.M."/>
        </authorList>
    </citation>
    <scope>NUCLEOTIDE SEQUENCE [LARGE SCALE GENOMIC DNA]</scope>
    <source>
        <strain evidence="8 9">CECT 8899</strain>
    </source>
</reference>
<dbReference type="SUPFAM" id="SSF69593">
    <property type="entry name" value="Glycerol-3-phosphate (1)-acyltransferase"/>
    <property type="match status" value="1"/>
</dbReference>
<keyword evidence="8" id="KW-0808">Transferase</keyword>
<dbReference type="InterPro" id="IPR022284">
    <property type="entry name" value="GPAT/DHAPAT"/>
</dbReference>
<dbReference type="InterPro" id="IPR002123">
    <property type="entry name" value="Plipid/glycerol_acylTrfase"/>
</dbReference>
<sequence>MTQTVALPLWLLILILLFAAVTFASHFLFPSVRWFFRKRAERLIARLNTRLQRPIEPFKLARRYDMIQRLIYDPQVTEAIVEHAHENNVPENVAFEKARDYAREIVPSFSATAYFTFGTRLARWISRSLYRIKLGSFDRSALDKIDPDAAVIFVMNHRSNMDYVLVTYLVSQTSALSYAVGEWARIWPLSSMIRAMGAYFIRRRNRGGLYRKVLARYVQLAVQGGVTQAFFPEGGLSLTGRVGEPKLGLLNYILSGWQPGGRDVIFVPVALNYDHVLEDRFLIKADKTGVRRFRPPLGDVLRGLGGHFLKRLTLRFKGFGTASVSFGAPLSLAAEVAENPAMDAEVTAQVLMARVRAVMPVLPVPLVSTVLIDGVPRSEATICRDVEALLETLRTKDAILPRREPEAITKAALAVLSERGLVKEDHGTYAVIPGEVDVLAYYARSIEHLFAQEANAAAPIADLDVAE</sequence>
<gene>
    <name evidence="8" type="primary">plsB</name>
    <name evidence="8" type="ORF">LOM8899_00176</name>
</gene>
<dbReference type="GO" id="GO:0012505">
    <property type="term" value="C:endomembrane system"/>
    <property type="evidence" value="ECO:0007669"/>
    <property type="project" value="UniProtKB-SubCell"/>
</dbReference>
<dbReference type="UniPathway" id="UPA00557">
    <property type="reaction ID" value="UER00612"/>
</dbReference>
<evidence type="ECO:0000256" key="4">
    <source>
        <dbReference type="ARBA" id="ARBA00013432"/>
    </source>
</evidence>
<dbReference type="InterPro" id="IPR045520">
    <property type="entry name" value="GPAT/DHAPAT_C"/>
</dbReference>
<protein>
    <recommendedName>
        <fullName evidence="4">Glycerol-3-phosphate acyltransferase</fullName>
        <ecNumber evidence="3">2.3.1.15</ecNumber>
    </recommendedName>
</protein>
<evidence type="ECO:0000259" key="7">
    <source>
        <dbReference type="SMART" id="SM00563"/>
    </source>
</evidence>
<dbReference type="Pfam" id="PF19277">
    <property type="entry name" value="GPAT_C"/>
    <property type="match status" value="1"/>
</dbReference>
<dbReference type="RefSeq" id="WP_093990278.1">
    <property type="nucleotide sequence ID" value="NZ_FXZK01000001.1"/>
</dbReference>
<organism evidence="8 9">
    <name type="scientific">Flavimaricola marinus</name>
    <dbReference type="NCBI Taxonomy" id="1819565"/>
    <lineage>
        <taxon>Bacteria</taxon>
        <taxon>Pseudomonadati</taxon>
        <taxon>Pseudomonadota</taxon>
        <taxon>Alphaproteobacteria</taxon>
        <taxon>Rhodobacterales</taxon>
        <taxon>Paracoccaceae</taxon>
        <taxon>Flavimaricola</taxon>
    </lineage>
</organism>
<comment type="subcellular location">
    <subcellularLocation>
        <location evidence="1">Endomembrane system</location>
        <topology evidence="1">Peripheral membrane protein</topology>
    </subcellularLocation>
</comment>
<evidence type="ECO:0000313" key="9">
    <source>
        <dbReference type="Proteomes" id="UP000201613"/>
    </source>
</evidence>
<evidence type="ECO:0000256" key="6">
    <source>
        <dbReference type="SAM" id="Phobius"/>
    </source>
</evidence>
<evidence type="ECO:0000256" key="1">
    <source>
        <dbReference type="ARBA" id="ARBA00004184"/>
    </source>
</evidence>
<dbReference type="Proteomes" id="UP000201613">
    <property type="component" value="Unassembled WGS sequence"/>
</dbReference>
<feature type="transmembrane region" description="Helical" evidence="6">
    <location>
        <begin position="6"/>
        <end position="29"/>
    </location>
</feature>
<keyword evidence="9" id="KW-1185">Reference proteome</keyword>
<comment type="catalytic activity">
    <reaction evidence="5">
        <text>sn-glycerol 3-phosphate + an acyl-CoA = a 1-acyl-sn-glycero-3-phosphate + CoA</text>
        <dbReference type="Rhea" id="RHEA:15325"/>
        <dbReference type="ChEBI" id="CHEBI:57287"/>
        <dbReference type="ChEBI" id="CHEBI:57597"/>
        <dbReference type="ChEBI" id="CHEBI:57970"/>
        <dbReference type="ChEBI" id="CHEBI:58342"/>
        <dbReference type="EC" id="2.3.1.15"/>
    </reaction>
</comment>
<dbReference type="GO" id="GO:0004366">
    <property type="term" value="F:glycerol-3-phosphate O-acyltransferase activity"/>
    <property type="evidence" value="ECO:0007669"/>
    <property type="project" value="UniProtKB-EC"/>
</dbReference>
<comment type="pathway">
    <text evidence="2">Phospholipid metabolism; CDP-diacylglycerol biosynthesis; CDP-diacylglycerol from sn-glycerol 3-phosphate: step 1/3.</text>
</comment>
<dbReference type="Pfam" id="PF01553">
    <property type="entry name" value="Acyltransferase"/>
    <property type="match status" value="1"/>
</dbReference>
<accession>A0A238L9H6</accession>
<dbReference type="EMBL" id="FXZK01000001">
    <property type="protein sequence ID" value="SMY06055.1"/>
    <property type="molecule type" value="Genomic_DNA"/>
</dbReference>
<dbReference type="GO" id="GO:0016024">
    <property type="term" value="P:CDP-diacylglycerol biosynthetic process"/>
    <property type="evidence" value="ECO:0007669"/>
    <property type="project" value="UniProtKB-UniPathway"/>
</dbReference>
<dbReference type="AlphaFoldDB" id="A0A238L9H6"/>
<feature type="domain" description="Phospholipid/glycerol acyltransferase" evidence="7">
    <location>
        <begin position="151"/>
        <end position="274"/>
    </location>
</feature>
<name>A0A238L9H6_9RHOB</name>
<proteinExistence type="predicted"/>
<evidence type="ECO:0000256" key="3">
    <source>
        <dbReference type="ARBA" id="ARBA00013113"/>
    </source>
</evidence>
<dbReference type="PANTHER" id="PTHR12563">
    <property type="entry name" value="GLYCEROL-3-PHOSPHATE ACYLTRANSFERASE"/>
    <property type="match status" value="1"/>
</dbReference>
<evidence type="ECO:0000256" key="5">
    <source>
        <dbReference type="ARBA" id="ARBA00048427"/>
    </source>
</evidence>
<dbReference type="SMART" id="SM00563">
    <property type="entry name" value="PlsC"/>
    <property type="match status" value="1"/>
</dbReference>
<keyword evidence="6" id="KW-1133">Transmembrane helix</keyword>